<organism evidence="2 3">
    <name type="scientific">Rhodotorula toruloides</name>
    <name type="common">Yeast</name>
    <name type="synonym">Rhodosporidium toruloides</name>
    <dbReference type="NCBI Taxonomy" id="5286"/>
    <lineage>
        <taxon>Eukaryota</taxon>
        <taxon>Fungi</taxon>
        <taxon>Dikarya</taxon>
        <taxon>Basidiomycota</taxon>
        <taxon>Pucciniomycotina</taxon>
        <taxon>Microbotryomycetes</taxon>
        <taxon>Sporidiobolales</taxon>
        <taxon>Sporidiobolaceae</taxon>
        <taxon>Rhodotorula</taxon>
    </lineage>
</organism>
<dbReference type="EMBL" id="BJWK01000002">
    <property type="protein sequence ID" value="GEM06853.1"/>
    <property type="molecule type" value="Genomic_DNA"/>
</dbReference>
<feature type="compositionally biased region" description="Basic and acidic residues" evidence="1">
    <location>
        <begin position="18"/>
        <end position="27"/>
    </location>
</feature>
<evidence type="ECO:0000313" key="2">
    <source>
        <dbReference type="EMBL" id="GEM06853.1"/>
    </source>
</evidence>
<gene>
    <name evidence="2" type="ORF">Rt10032_c02g0870</name>
</gene>
<protein>
    <submittedName>
        <fullName evidence="2">Uncharacterized protein</fullName>
    </submittedName>
</protein>
<dbReference type="Proteomes" id="UP000321518">
    <property type="component" value="Unassembled WGS sequence"/>
</dbReference>
<name>A0A511K931_RHOTO</name>
<evidence type="ECO:0000313" key="3">
    <source>
        <dbReference type="Proteomes" id="UP000321518"/>
    </source>
</evidence>
<sequence length="429" mass="49431">MARLAHNILPAPPSAKHVSKETARRASDISNNDAIPAGMRAEVRDGMHDRHAQAVAAAMQKHDLAAVKGLHDDREMMQEYDRHKPQFETVNHVRIPLQILNQEKHHLQLFKPRLQRFVESILPEVRSNDYEMRALLEQRRIKELGDELHRLDDLEKKDLAHEAMKTQFARLATECDQLLDKLPPAVRSAHETMSLGNERREILQLLTSHDGVEHCECDLHDWIKAEIALQCLRHPASFQGMEHAEPKSYDEVKSVVRKAQRIAEGVASTPGKLHFTLCQSFFTSTERRLSAGELLRDKVSPHPLLEASEVDAASSVQLAPSSVTYIYYKGYYACQIARHIARQQLPVQQLTDKMRTYLEHIALSSNLDPSSATYVYYKADYLNLLSKRSRRYPKRDRVLKYHYKLFLENLRETGNERNRFTLLLQPVFP</sequence>
<proteinExistence type="predicted"/>
<feature type="region of interest" description="Disordered" evidence="1">
    <location>
        <begin position="1"/>
        <end position="32"/>
    </location>
</feature>
<dbReference type="OrthoDB" id="10421315at2759"/>
<dbReference type="AlphaFoldDB" id="A0A511K931"/>
<comment type="caution">
    <text evidence="2">The sequence shown here is derived from an EMBL/GenBank/DDBJ whole genome shotgun (WGS) entry which is preliminary data.</text>
</comment>
<reference evidence="2 3" key="1">
    <citation type="submission" date="2019-07" db="EMBL/GenBank/DDBJ databases">
        <title>Rhodotorula toruloides NBRC10032 genome sequencing.</title>
        <authorList>
            <person name="Shida Y."/>
            <person name="Takaku H."/>
            <person name="Ogasawara W."/>
            <person name="Mori K."/>
        </authorList>
    </citation>
    <scope>NUCLEOTIDE SEQUENCE [LARGE SCALE GENOMIC DNA]</scope>
    <source>
        <strain evidence="2 3">NBRC10032</strain>
    </source>
</reference>
<accession>A0A511K931</accession>
<evidence type="ECO:0000256" key="1">
    <source>
        <dbReference type="SAM" id="MobiDB-lite"/>
    </source>
</evidence>